<keyword evidence="3" id="KW-1185">Reference proteome</keyword>
<accession>A0AA89C1Z8</accession>
<evidence type="ECO:0000313" key="2">
    <source>
        <dbReference type="EMBL" id="KAK3098367.1"/>
    </source>
</evidence>
<protein>
    <submittedName>
        <fullName evidence="2">Uncharacterized protein</fullName>
    </submittedName>
</protein>
<comment type="caution">
    <text evidence="2">The sequence shown here is derived from an EMBL/GenBank/DDBJ whole genome shotgun (WGS) entry which is preliminary data.</text>
</comment>
<feature type="transmembrane region" description="Helical" evidence="1">
    <location>
        <begin position="6"/>
        <end position="27"/>
    </location>
</feature>
<gene>
    <name evidence="2" type="ORF">FSP39_018846</name>
</gene>
<keyword evidence="1" id="KW-0472">Membrane</keyword>
<evidence type="ECO:0000256" key="1">
    <source>
        <dbReference type="SAM" id="Phobius"/>
    </source>
</evidence>
<keyword evidence="1" id="KW-0812">Transmembrane</keyword>
<name>A0AA89C1Z8_PINIB</name>
<sequence length="102" mass="12072">MISTVRLQQILTVGLLTYLYMTVLFMFQNSRYSTWQRYYRNLSNDSLPEEVYLSNITGVDYNNFEIPSEKVYYEYKKAAIDYPDSKVSKVNVPQVKYPSLQV</sequence>
<dbReference type="AlphaFoldDB" id="A0AA89C1Z8"/>
<proteinExistence type="predicted"/>
<dbReference type="Proteomes" id="UP001186944">
    <property type="component" value="Unassembled WGS sequence"/>
</dbReference>
<keyword evidence="1" id="KW-1133">Transmembrane helix</keyword>
<dbReference type="EMBL" id="VSWD01000007">
    <property type="protein sequence ID" value="KAK3098367.1"/>
    <property type="molecule type" value="Genomic_DNA"/>
</dbReference>
<evidence type="ECO:0000313" key="3">
    <source>
        <dbReference type="Proteomes" id="UP001186944"/>
    </source>
</evidence>
<organism evidence="2 3">
    <name type="scientific">Pinctada imbricata</name>
    <name type="common">Atlantic pearl-oyster</name>
    <name type="synonym">Pinctada martensii</name>
    <dbReference type="NCBI Taxonomy" id="66713"/>
    <lineage>
        <taxon>Eukaryota</taxon>
        <taxon>Metazoa</taxon>
        <taxon>Spiralia</taxon>
        <taxon>Lophotrochozoa</taxon>
        <taxon>Mollusca</taxon>
        <taxon>Bivalvia</taxon>
        <taxon>Autobranchia</taxon>
        <taxon>Pteriomorphia</taxon>
        <taxon>Pterioida</taxon>
        <taxon>Pterioidea</taxon>
        <taxon>Pteriidae</taxon>
        <taxon>Pinctada</taxon>
    </lineage>
</organism>
<reference evidence="2" key="1">
    <citation type="submission" date="2019-08" db="EMBL/GenBank/DDBJ databases">
        <title>The improved chromosome-level genome for the pearl oyster Pinctada fucata martensii using PacBio sequencing and Hi-C.</title>
        <authorList>
            <person name="Zheng Z."/>
        </authorList>
    </citation>
    <scope>NUCLEOTIDE SEQUENCE</scope>
    <source>
        <strain evidence="2">ZZ-2019</strain>
        <tissue evidence="2">Adductor muscle</tissue>
    </source>
</reference>